<gene>
    <name evidence="1" type="ORF">ACCI49_23585</name>
</gene>
<accession>A0ABV4P664</accession>
<evidence type="ECO:0000313" key="2">
    <source>
        <dbReference type="Proteomes" id="UP001569428"/>
    </source>
</evidence>
<sequence>MHYVPDACKYVEVKPLKCSQEEQHQTLFSSFEASFENPNMSFLLLDEMEVSHQPLLSNYEKLYQYRKRLTLDMRNLYQFAKNVGNAMPESLPTHNDFMQAKQQLSLFRK</sequence>
<dbReference type="RefSeq" id="WP_371841689.1">
    <property type="nucleotide sequence ID" value="NZ_JBGMEK010000154.1"/>
</dbReference>
<keyword evidence="2" id="KW-1185">Reference proteome</keyword>
<organism evidence="1 2">
    <name type="scientific">Microbulbifer epialgicus</name>
    <dbReference type="NCBI Taxonomy" id="393907"/>
    <lineage>
        <taxon>Bacteria</taxon>
        <taxon>Pseudomonadati</taxon>
        <taxon>Pseudomonadota</taxon>
        <taxon>Gammaproteobacteria</taxon>
        <taxon>Cellvibrionales</taxon>
        <taxon>Microbulbiferaceae</taxon>
        <taxon>Microbulbifer</taxon>
    </lineage>
</organism>
<protein>
    <submittedName>
        <fullName evidence="1">Uncharacterized protein</fullName>
    </submittedName>
</protein>
<reference evidence="1 2" key="1">
    <citation type="submission" date="2024-08" db="EMBL/GenBank/DDBJ databases">
        <authorList>
            <person name="Ishaq N."/>
        </authorList>
    </citation>
    <scope>NUCLEOTIDE SEQUENCE [LARGE SCALE GENOMIC DNA]</scope>
    <source>
        <strain evidence="1 2">DSM 18651</strain>
    </source>
</reference>
<dbReference type="Proteomes" id="UP001569428">
    <property type="component" value="Unassembled WGS sequence"/>
</dbReference>
<dbReference type="EMBL" id="JBGMEK010000154">
    <property type="protein sequence ID" value="MFA0813856.1"/>
    <property type="molecule type" value="Genomic_DNA"/>
</dbReference>
<name>A0ABV4P664_9GAMM</name>
<comment type="caution">
    <text evidence="1">The sequence shown here is derived from an EMBL/GenBank/DDBJ whole genome shotgun (WGS) entry which is preliminary data.</text>
</comment>
<evidence type="ECO:0000313" key="1">
    <source>
        <dbReference type="EMBL" id="MFA0813856.1"/>
    </source>
</evidence>
<proteinExistence type="predicted"/>